<feature type="transmembrane region" description="Helical" evidence="1">
    <location>
        <begin position="242"/>
        <end position="265"/>
    </location>
</feature>
<dbReference type="EMBL" id="CP139487">
    <property type="protein sequence ID" value="WPU63483.1"/>
    <property type="molecule type" value="Genomic_DNA"/>
</dbReference>
<sequence length="482" mass="55216">MNRNKILFFIGCFAVSFFMIYAITFRQHAKQEELLHSEASVIHEEVLGRFEMFIDSLISKGIVTSEYFSQGSLYTKNYEQLAGNILEHYDEILGINIVDHEGNIIRVYPYHDNKVSLGKKSQNYNLMKASYDLGEEYWISAPFTLYQGPQGFVVYIPIKKNDKLMGWIAPVISNDRFFKKFMTANFLRSYELVIQDAKTGLNYFSTANPRGVKSAIKRQTVKIRGRELLFLSWAKRPFTDAYLWPLSLFMALIISFLATYLFGLLEQKFHSNMQSDEVDQLLRISIQDASNGMILVQNQLELMKLGAGHISPERISLHASYITNLLEQIKILQRISNQDESTKLNKTPLYPIITEVMDQLHEAIEIKNITFEMDVDDLSLISIYAHKALFKSSVLSNLFGHIIYHAGKGTRIQIKNSERKFNREISVTVNDPGAASDFKEKMRSERSLIGIKRVVELHQGKFSLDSTSNGGLVFNLVLPLVK</sequence>
<gene>
    <name evidence="2" type="ORF">SOO65_12365</name>
</gene>
<reference evidence="2 3" key="1">
    <citation type="submission" date="2023-11" db="EMBL/GenBank/DDBJ databases">
        <title>Peredibacter starrii A3.12.</title>
        <authorList>
            <person name="Mitchell R.J."/>
        </authorList>
    </citation>
    <scope>NUCLEOTIDE SEQUENCE [LARGE SCALE GENOMIC DNA]</scope>
    <source>
        <strain evidence="2 3">A3.12</strain>
    </source>
</reference>
<organism evidence="2 3">
    <name type="scientific">Peredibacter starrii</name>
    <dbReference type="NCBI Taxonomy" id="28202"/>
    <lineage>
        <taxon>Bacteria</taxon>
        <taxon>Pseudomonadati</taxon>
        <taxon>Bdellovibrionota</taxon>
        <taxon>Bacteriovoracia</taxon>
        <taxon>Bacteriovoracales</taxon>
        <taxon>Bacteriovoracaceae</taxon>
        <taxon>Peredibacter</taxon>
    </lineage>
</organism>
<dbReference type="AlphaFoldDB" id="A0AAX4HJS9"/>
<dbReference type="SUPFAM" id="SSF55874">
    <property type="entry name" value="ATPase domain of HSP90 chaperone/DNA topoisomerase II/histidine kinase"/>
    <property type="match status" value="1"/>
</dbReference>
<evidence type="ECO:0000313" key="2">
    <source>
        <dbReference type="EMBL" id="WPU63483.1"/>
    </source>
</evidence>
<accession>A0AAX4HJS9</accession>
<protein>
    <recommendedName>
        <fullName evidence="4">Histidine kinase domain-containing protein</fullName>
    </recommendedName>
</protein>
<evidence type="ECO:0008006" key="4">
    <source>
        <dbReference type="Google" id="ProtNLM"/>
    </source>
</evidence>
<evidence type="ECO:0000313" key="3">
    <source>
        <dbReference type="Proteomes" id="UP001324634"/>
    </source>
</evidence>
<dbReference type="RefSeq" id="WP_321390273.1">
    <property type="nucleotide sequence ID" value="NZ_CP139487.1"/>
</dbReference>
<keyword evidence="1" id="KW-1133">Transmembrane helix</keyword>
<evidence type="ECO:0000256" key="1">
    <source>
        <dbReference type="SAM" id="Phobius"/>
    </source>
</evidence>
<dbReference type="InterPro" id="IPR036890">
    <property type="entry name" value="HATPase_C_sf"/>
</dbReference>
<dbReference type="KEGG" id="psti:SOO65_12365"/>
<dbReference type="Proteomes" id="UP001324634">
    <property type="component" value="Chromosome"/>
</dbReference>
<keyword evidence="3" id="KW-1185">Reference proteome</keyword>
<feature type="transmembrane region" description="Helical" evidence="1">
    <location>
        <begin position="6"/>
        <end position="25"/>
    </location>
</feature>
<keyword evidence="1" id="KW-0472">Membrane</keyword>
<dbReference type="Gene3D" id="3.30.565.10">
    <property type="entry name" value="Histidine kinase-like ATPase, C-terminal domain"/>
    <property type="match status" value="1"/>
</dbReference>
<keyword evidence="1" id="KW-0812">Transmembrane</keyword>
<proteinExistence type="predicted"/>
<name>A0AAX4HJS9_9BACT</name>